<dbReference type="InParanoid" id="B7FTA4"/>
<evidence type="ECO:0000313" key="3">
    <source>
        <dbReference type="EMBL" id="EEC50934.1"/>
    </source>
</evidence>
<evidence type="ECO:0000259" key="2">
    <source>
        <dbReference type="PROSITE" id="PS50190"/>
    </source>
</evidence>
<dbReference type="Proteomes" id="UP000000759">
    <property type="component" value="Chromosome 2"/>
</dbReference>
<sequence length="1695" mass="186609">MTTTTTVPHATVPAVPAARLVGQEARMVLTSLRGGPPYVARGTLAQDLLDLRDRLPQLRTTTNTTLATGSPTTPVGETTHTHTNTSISVHPNASDTAVDDTNDDRSYDFVRPFLQVVTDPRAAGPHTLVALRSLHRMLLNKSLFVLYDHQHQQLQHPPPPLKYLQQNHSAVLASIVKAVLTCQFEQTDAGADEAVEMAVAEVLGQVVALLPSLGLPETVDPRHAAITPETLAEIFHAVFVTRTSSALANSPALVLRLEDILLQMTQHVFRPGSPPNEATATPNRKVWLGRCQAVLEFWTHPLLHTPLVGGDGLDESTREDQRLYDATRVLCLRAVRTALQTGWAEASIATSYDMDDEEDDDEHYQSLISIIQDDLCLSLLMTGQAIWAYHDAHTNISPGFVSLEVLSEICATLTTLWNTLPLRTVLIAQFETIWTGFYTRALVLLRKRHPPTNSLSFNANLTFDAEVEIILESLVDVLCLHDHVRSIADGDGGALETMFAYYDCHLRRSDVAVGLMVELCRCCGGAVDPDGETLVLTPSTSFLARPPTCEDSVHSDTSDTATPPDTAVSSPMVQVDHVWRPVPPHLKELCAQALMGGMKCLFRDDKASAETLLERSRRKRSIMSRQLKDSFEEALSETIPNTNVAELSVSPSCTHVLRDVKTKKRLMRKAARIFNHKASRGIEFLLDAGLVADPVTPMSVATFLRNGIVVGLDKKAVGAYLGEAGKAPIAGKSPLSWERDWFHKDVLQSYCGLFRFEGQSLLDGLRMFLAAFRLPGEAQQIDRILQAFSDSCGQVCEESADGRLQLFSEDPKRASDAAYLLSFSIIMLNTDRHNTNIREDRKMSAADFVKNNTDYGRDITEKGKEFPSEFLEGIYHSINDEEIRTEGEGADGAMTVERWKDVLRGSTEEAEDEFLPSLHDAEDLTELVLEHVWKPIMSSIGAFWGMPRVADDEPLSPSDPAQNGMLGVQGARLGMDMALEMLHGVRKLGRIDIFRKIFSWICDYTGLIGDYSVDAVERTWSLTNSVEAQSAVVAAIRTALDAGEDLNGDGWKRLWSILFEMRDLKLLAYGGPSAKSSLLHESDPDILDESARRDWTIVSPSRRAPVSSVHGKEDLVVWDDYAPSDDEEEPQSVEECDDLSSEMEGLSPGAEFENLLIRESLGMSRQLDLPVTGLERMDEARRHLVSPRARVRGRLTNACNFKALVSDSRFLNDAGIRVLLQALAELIAGMSRSTRLAEAPPLPPPSGGLERSSSSDSIATPVFLPTSGYLPISPASEAFAEVLICEIALKNRDRLKMLWKDVLQDHYLSSLTSILVNPVEGASTAVPQPDPGLEKRVTGLLRISICAVQRDELSNEILSAWKYLLPISDEQRASSPLRVLDKHIGEGLWRTASSVDGLHSLNADGWEGLMSLLKWCAKCGEDLDKRVPCSIVDALKALVEAGQNRAYPQLSIASLDLLHTLHEKKINSLQTESFSDENAALFWSGCWRETVAVMAEAAELSSDTNVRQHSLSMLTDLFLEKRKTAIPVAHVAGVLSEICVPLAGRCILRLQMGDDSIENSDALMIEFELCISLIFKPLRHHLNTGMSAISDGNLSSIWKSVLSVLEELLREDSPSLDSNEGQPSLPVNLKATMNQLVNEHLQNAISVLIAAGVLLSEGYSKASEDISFITWESVGRMGIPESAVVEWRQQALHES</sequence>
<dbReference type="GO" id="GO:0005737">
    <property type="term" value="C:cytoplasm"/>
    <property type="evidence" value="ECO:0007669"/>
    <property type="project" value="UniProtKB-ARBA"/>
</dbReference>
<evidence type="ECO:0000256" key="1">
    <source>
        <dbReference type="SAM" id="MobiDB-lite"/>
    </source>
</evidence>
<reference evidence="3 4" key="1">
    <citation type="journal article" date="2008" name="Nature">
        <title>The Phaeodactylum genome reveals the evolutionary history of diatom genomes.</title>
        <authorList>
            <person name="Bowler C."/>
            <person name="Allen A.E."/>
            <person name="Badger J.H."/>
            <person name="Grimwood J."/>
            <person name="Jabbari K."/>
            <person name="Kuo A."/>
            <person name="Maheswari U."/>
            <person name="Martens C."/>
            <person name="Maumus F."/>
            <person name="Otillar R.P."/>
            <person name="Rayko E."/>
            <person name="Salamov A."/>
            <person name="Vandepoele K."/>
            <person name="Beszteri B."/>
            <person name="Gruber A."/>
            <person name="Heijde M."/>
            <person name="Katinka M."/>
            <person name="Mock T."/>
            <person name="Valentin K."/>
            <person name="Verret F."/>
            <person name="Berges J.A."/>
            <person name="Brownlee C."/>
            <person name="Cadoret J.P."/>
            <person name="Chiovitti A."/>
            <person name="Choi C.J."/>
            <person name="Coesel S."/>
            <person name="De Martino A."/>
            <person name="Detter J.C."/>
            <person name="Durkin C."/>
            <person name="Falciatore A."/>
            <person name="Fournet J."/>
            <person name="Haruta M."/>
            <person name="Huysman M.J."/>
            <person name="Jenkins B.D."/>
            <person name="Jiroutova K."/>
            <person name="Jorgensen R.E."/>
            <person name="Joubert Y."/>
            <person name="Kaplan A."/>
            <person name="Kroger N."/>
            <person name="Kroth P.G."/>
            <person name="La Roche J."/>
            <person name="Lindquist E."/>
            <person name="Lommer M."/>
            <person name="Martin-Jezequel V."/>
            <person name="Lopez P.J."/>
            <person name="Lucas S."/>
            <person name="Mangogna M."/>
            <person name="McGinnis K."/>
            <person name="Medlin L.K."/>
            <person name="Montsant A."/>
            <person name="Oudot-Le Secq M.P."/>
            <person name="Napoli C."/>
            <person name="Obornik M."/>
            <person name="Parker M.S."/>
            <person name="Petit J.L."/>
            <person name="Porcel B.M."/>
            <person name="Poulsen N."/>
            <person name="Robison M."/>
            <person name="Rychlewski L."/>
            <person name="Rynearson T.A."/>
            <person name="Schmutz J."/>
            <person name="Shapiro H."/>
            <person name="Siaut M."/>
            <person name="Stanley M."/>
            <person name="Sussman M.R."/>
            <person name="Taylor A.R."/>
            <person name="Vardi A."/>
            <person name="von Dassow P."/>
            <person name="Vyverman W."/>
            <person name="Willis A."/>
            <person name="Wyrwicz L.S."/>
            <person name="Rokhsar D.S."/>
            <person name="Weissenbach J."/>
            <person name="Armbrust E.V."/>
            <person name="Green B.R."/>
            <person name="Van de Peer Y."/>
            <person name="Grigoriev I.V."/>
        </authorList>
    </citation>
    <scope>NUCLEOTIDE SEQUENCE [LARGE SCALE GENOMIC DNA]</scope>
    <source>
        <strain evidence="3 4">CCAP 1055/1</strain>
    </source>
</reference>
<reference evidence="4" key="2">
    <citation type="submission" date="2008-08" db="EMBL/GenBank/DDBJ databases">
        <authorList>
            <consortium name="Diatom Consortium"/>
            <person name="Grigoriev I."/>
            <person name="Grimwood J."/>
            <person name="Kuo A."/>
            <person name="Otillar R.P."/>
            <person name="Salamov A."/>
            <person name="Detter J.C."/>
            <person name="Lindquist E."/>
            <person name="Shapiro H."/>
            <person name="Lucas S."/>
            <person name="Glavina del Rio T."/>
            <person name="Pitluck S."/>
            <person name="Rokhsar D."/>
            <person name="Bowler C."/>
        </authorList>
    </citation>
    <scope>GENOME REANNOTATION</scope>
    <source>
        <strain evidence="4">CCAP 1055/1</strain>
    </source>
</reference>
<dbReference type="OrthoDB" id="430364at2759"/>
<feature type="domain" description="SEC7" evidence="2">
    <location>
        <begin position="656"/>
        <end position="881"/>
    </location>
</feature>
<dbReference type="PaxDb" id="2850-Phatr54143"/>
<dbReference type="Pfam" id="PF01369">
    <property type="entry name" value="Sec7"/>
    <property type="match status" value="1"/>
</dbReference>
<dbReference type="GeneID" id="7197024"/>
<dbReference type="PANTHER" id="PTHR10663">
    <property type="entry name" value="GUANYL-NUCLEOTIDE EXCHANGE FACTOR"/>
    <property type="match status" value="1"/>
</dbReference>
<feature type="region of interest" description="Disordered" evidence="1">
    <location>
        <begin position="60"/>
        <end position="100"/>
    </location>
</feature>
<dbReference type="KEGG" id="pti:PHATRDRAFT_54143"/>
<dbReference type="GO" id="GO:0005085">
    <property type="term" value="F:guanyl-nucleotide exchange factor activity"/>
    <property type="evidence" value="ECO:0007669"/>
    <property type="project" value="InterPro"/>
</dbReference>
<proteinExistence type="predicted"/>
<dbReference type="SMART" id="SM00222">
    <property type="entry name" value="Sec7"/>
    <property type="match status" value="1"/>
</dbReference>
<feature type="region of interest" description="Disordered" evidence="1">
    <location>
        <begin position="546"/>
        <end position="569"/>
    </location>
</feature>
<dbReference type="CDD" id="cd00171">
    <property type="entry name" value="Sec7"/>
    <property type="match status" value="1"/>
</dbReference>
<dbReference type="InterPro" id="IPR035999">
    <property type="entry name" value="Sec7_dom_sf"/>
</dbReference>
<feature type="region of interest" description="Disordered" evidence="1">
    <location>
        <begin position="1234"/>
        <end position="1255"/>
    </location>
</feature>
<keyword evidence="4" id="KW-1185">Reference proteome</keyword>
<dbReference type="PROSITE" id="PS50190">
    <property type="entry name" value="SEC7"/>
    <property type="match status" value="1"/>
</dbReference>
<dbReference type="Gene3D" id="1.10.220.20">
    <property type="match status" value="1"/>
</dbReference>
<dbReference type="EMBL" id="CM000606">
    <property type="protein sequence ID" value="EEC50934.1"/>
    <property type="molecule type" value="Genomic_DNA"/>
</dbReference>
<feature type="compositionally biased region" description="Low complexity" evidence="1">
    <location>
        <begin position="60"/>
        <end position="85"/>
    </location>
</feature>
<dbReference type="RefSeq" id="XP_002178120.1">
    <property type="nucleotide sequence ID" value="XM_002178084.1"/>
</dbReference>
<dbReference type="InterPro" id="IPR000904">
    <property type="entry name" value="Sec7_dom"/>
</dbReference>
<gene>
    <name evidence="3" type="ORF">PHATRDRAFT_54143</name>
</gene>
<dbReference type="SUPFAM" id="SSF48425">
    <property type="entry name" value="Sec7 domain"/>
    <property type="match status" value="1"/>
</dbReference>
<dbReference type="GO" id="GO:0032012">
    <property type="term" value="P:regulation of ARF protein signal transduction"/>
    <property type="evidence" value="ECO:0007669"/>
    <property type="project" value="InterPro"/>
</dbReference>
<organism evidence="3 4">
    <name type="scientific">Phaeodactylum tricornutum (strain CCAP 1055/1)</name>
    <dbReference type="NCBI Taxonomy" id="556484"/>
    <lineage>
        <taxon>Eukaryota</taxon>
        <taxon>Sar</taxon>
        <taxon>Stramenopiles</taxon>
        <taxon>Ochrophyta</taxon>
        <taxon>Bacillariophyta</taxon>
        <taxon>Bacillariophyceae</taxon>
        <taxon>Bacillariophycidae</taxon>
        <taxon>Naviculales</taxon>
        <taxon>Phaeodactylaceae</taxon>
        <taxon>Phaeodactylum</taxon>
    </lineage>
</organism>
<feature type="compositionally biased region" description="Low complexity" evidence="1">
    <location>
        <begin position="558"/>
        <end position="567"/>
    </location>
</feature>
<feature type="compositionally biased region" description="Polar residues" evidence="1">
    <location>
        <begin position="86"/>
        <end position="95"/>
    </location>
</feature>
<dbReference type="Gene3D" id="1.10.1000.11">
    <property type="entry name" value="Arf Nucleotide-binding Site Opener,domain 2"/>
    <property type="match status" value="1"/>
</dbReference>
<dbReference type="PANTHER" id="PTHR10663:SF388">
    <property type="entry name" value="GOLGI-SPECIFIC BREFELDIN A-RESISTANCE GUANINE NUCLEOTIDE EXCHANGE FACTOR 1"/>
    <property type="match status" value="1"/>
</dbReference>
<name>B7FTA4_PHATC</name>
<dbReference type="STRING" id="556484.B7FTA4"/>
<accession>B7FTA4</accession>
<dbReference type="GO" id="GO:0012505">
    <property type="term" value="C:endomembrane system"/>
    <property type="evidence" value="ECO:0007669"/>
    <property type="project" value="UniProtKB-ARBA"/>
</dbReference>
<dbReference type="InterPro" id="IPR023394">
    <property type="entry name" value="Sec7_C_sf"/>
</dbReference>
<evidence type="ECO:0000313" key="4">
    <source>
        <dbReference type="Proteomes" id="UP000000759"/>
    </source>
</evidence>
<dbReference type="GO" id="GO:0016192">
    <property type="term" value="P:vesicle-mediated transport"/>
    <property type="evidence" value="ECO:0007669"/>
    <property type="project" value="UniProtKB-ARBA"/>
</dbReference>
<protein>
    <recommendedName>
        <fullName evidence="2">SEC7 domain-containing protein</fullName>
    </recommendedName>
</protein>
<dbReference type="eggNOG" id="KOG0928">
    <property type="taxonomic scope" value="Eukaryota"/>
</dbReference>